<organism evidence="1 2">
    <name type="scientific">Halomonas casei</name>
    <dbReference type="NCBI Taxonomy" id="2742613"/>
    <lineage>
        <taxon>Bacteria</taxon>
        <taxon>Pseudomonadati</taxon>
        <taxon>Pseudomonadota</taxon>
        <taxon>Gammaproteobacteria</taxon>
        <taxon>Oceanospirillales</taxon>
        <taxon>Halomonadaceae</taxon>
        <taxon>Halomonas</taxon>
    </lineage>
</organism>
<evidence type="ECO:0000313" key="1">
    <source>
        <dbReference type="EMBL" id="MBE0398503.1"/>
    </source>
</evidence>
<accession>A0ABR9EWA1</accession>
<dbReference type="Proteomes" id="UP001645039">
    <property type="component" value="Unassembled WGS sequence"/>
</dbReference>
<evidence type="ECO:0000313" key="2">
    <source>
        <dbReference type="Proteomes" id="UP001645039"/>
    </source>
</evidence>
<sequence length="221" mass="24377">MKMTLLTRQWSCRALLIIGAGSSPGLYADAHQAGLESVLDNAQACAEEPSRLDRLSCYDDVFKPTLTTTNDSELSDLWYAIERQEAERDTQALGLMVEQVGDDVLMSVPALGTTPPRPVMVMACEKAITRFQLHMPEPVNAARVDLQLSTNTGSIQQQWRARDDGHVLNGGRGLPAIETLRQLLNANEVTLTSDVAVLNGLRFDITGLRQAIQPMREACRW</sequence>
<dbReference type="Pfam" id="PF11319">
    <property type="entry name" value="VasI"/>
    <property type="match status" value="1"/>
</dbReference>
<comment type="caution">
    <text evidence="1">The sequence shown here is derived from an EMBL/GenBank/DDBJ whole genome shotgun (WGS) entry which is preliminary data.</text>
</comment>
<proteinExistence type="predicted"/>
<protein>
    <submittedName>
        <fullName evidence="1">Type VI secretion system-associated protein TagO</fullName>
    </submittedName>
</protein>
<keyword evidence="2" id="KW-1185">Reference proteome</keyword>
<gene>
    <name evidence="1" type="primary">tagO</name>
    <name evidence="1" type="ORF">EI168_00065</name>
</gene>
<dbReference type="InterPro" id="IPR017738">
    <property type="entry name" value="T6SS-assoc_VCA0118"/>
</dbReference>
<dbReference type="RefSeq" id="WP_096277944.1">
    <property type="nucleotide sequence ID" value="NZ_CBCSBM010000011.1"/>
</dbReference>
<name>A0ABR9EWA1_9GAMM</name>
<dbReference type="NCBIfam" id="TIGR03360">
    <property type="entry name" value="VI_minor_1"/>
    <property type="match status" value="1"/>
</dbReference>
<reference evidence="1 2" key="1">
    <citation type="submission" date="2020-07" db="EMBL/GenBank/DDBJ databases">
        <title>Halophilic bacteria isolated from french cheeses.</title>
        <authorList>
            <person name="Kothe C.I."/>
            <person name="Farah-Kraiem B."/>
            <person name="Renault P."/>
            <person name="Dridi B."/>
        </authorList>
    </citation>
    <scope>NUCLEOTIDE SEQUENCE [LARGE SCALE GENOMIC DNA]</scope>
    <source>
        <strain evidence="1 2">FME1</strain>
    </source>
</reference>
<dbReference type="EMBL" id="RRZD01000001">
    <property type="protein sequence ID" value="MBE0398503.1"/>
    <property type="molecule type" value="Genomic_DNA"/>
</dbReference>